<reference evidence="2 3" key="1">
    <citation type="submission" date="2018-01" db="EMBL/GenBank/DDBJ databases">
        <title>Draft genome sequence of Jiangella sp. GTF31.</title>
        <authorList>
            <person name="Sahin N."/>
            <person name="Ay H."/>
            <person name="Saygin H."/>
        </authorList>
    </citation>
    <scope>NUCLEOTIDE SEQUENCE [LARGE SCALE GENOMIC DNA]</scope>
    <source>
        <strain evidence="2 3">GTF31</strain>
    </source>
</reference>
<evidence type="ECO:0008006" key="4">
    <source>
        <dbReference type="Google" id="ProtNLM"/>
    </source>
</evidence>
<comment type="caution">
    <text evidence="2">The sequence shown here is derived from an EMBL/GenBank/DDBJ whole genome shotgun (WGS) entry which is preliminary data.</text>
</comment>
<feature type="region of interest" description="Disordered" evidence="1">
    <location>
        <begin position="40"/>
        <end position="63"/>
    </location>
</feature>
<evidence type="ECO:0000256" key="1">
    <source>
        <dbReference type="SAM" id="MobiDB-lite"/>
    </source>
</evidence>
<name>A0A2W2C0G8_9ACTN</name>
<dbReference type="AlphaFoldDB" id="A0A2W2C0G8"/>
<dbReference type="RefSeq" id="WP_111258688.1">
    <property type="nucleotide sequence ID" value="NZ_POTW01000155.1"/>
</dbReference>
<proteinExistence type="predicted"/>
<evidence type="ECO:0000313" key="2">
    <source>
        <dbReference type="EMBL" id="PZF79266.1"/>
    </source>
</evidence>
<dbReference type="Gene3D" id="1.10.1510.10">
    <property type="entry name" value="Uncharacterised protein YqeY/AIM41 PF09424, N-terminal domain"/>
    <property type="match status" value="1"/>
</dbReference>
<accession>A0A2W2C0G8</accession>
<evidence type="ECO:0000313" key="3">
    <source>
        <dbReference type="Proteomes" id="UP000248764"/>
    </source>
</evidence>
<sequence>MTADALRARLRTDLGAAMKTRHRDAVTALRTALAAIDNAEAVPTAAPPPDATSEHIGGAHAGLGAAEAARRELSLEDVRALLREQQRERRAEALRYDSLGRSDAADRLRREAETLDPYLEL</sequence>
<organism evidence="2 3">
    <name type="scientific">Jiangella anatolica</name>
    <dbReference type="NCBI Taxonomy" id="2670374"/>
    <lineage>
        <taxon>Bacteria</taxon>
        <taxon>Bacillati</taxon>
        <taxon>Actinomycetota</taxon>
        <taxon>Actinomycetes</taxon>
        <taxon>Jiangellales</taxon>
        <taxon>Jiangellaceae</taxon>
        <taxon>Jiangella</taxon>
    </lineage>
</organism>
<protein>
    <recommendedName>
        <fullName evidence="4">Glutamyl-tRNA amidotransferase</fullName>
    </recommendedName>
</protein>
<dbReference type="Proteomes" id="UP000248764">
    <property type="component" value="Unassembled WGS sequence"/>
</dbReference>
<dbReference type="EMBL" id="POTW01000155">
    <property type="protein sequence ID" value="PZF79266.1"/>
    <property type="molecule type" value="Genomic_DNA"/>
</dbReference>
<keyword evidence="3" id="KW-1185">Reference proteome</keyword>
<gene>
    <name evidence="2" type="ORF">C1I92_32040</name>
</gene>
<dbReference type="InterPro" id="IPR042184">
    <property type="entry name" value="YqeY/Aim41_N"/>
</dbReference>